<dbReference type="OrthoDB" id="5061070at2759"/>
<dbReference type="GO" id="GO:0016020">
    <property type="term" value="C:membrane"/>
    <property type="evidence" value="ECO:0000318"/>
    <property type="project" value="GO_Central"/>
</dbReference>
<dbReference type="GO" id="GO:0005525">
    <property type="term" value="F:GTP binding"/>
    <property type="evidence" value="ECO:0007669"/>
    <property type="project" value="UniProtKB-KW"/>
</dbReference>
<dbReference type="InterPro" id="IPR027417">
    <property type="entry name" value="P-loop_NTPase"/>
</dbReference>
<evidence type="ECO:0000313" key="8">
    <source>
        <dbReference type="EMBL" id="OTG31595.1"/>
    </source>
</evidence>
<evidence type="ECO:0000313" key="9">
    <source>
        <dbReference type="Proteomes" id="UP000215914"/>
    </source>
</evidence>
<keyword evidence="9" id="KW-1185">Reference proteome</keyword>
<reference evidence="7 9" key="1">
    <citation type="journal article" date="2017" name="Nature">
        <title>The sunflower genome provides insights into oil metabolism, flowering and Asterid evolution.</title>
        <authorList>
            <person name="Badouin H."/>
            <person name="Gouzy J."/>
            <person name="Grassa C.J."/>
            <person name="Murat F."/>
            <person name="Staton S.E."/>
            <person name="Cottret L."/>
            <person name="Lelandais-Briere C."/>
            <person name="Owens G.L."/>
            <person name="Carrere S."/>
            <person name="Mayjonade B."/>
            <person name="Legrand L."/>
            <person name="Gill N."/>
            <person name="Kane N.C."/>
            <person name="Bowers J.E."/>
            <person name="Hubner S."/>
            <person name="Bellec A."/>
            <person name="Berard A."/>
            <person name="Berges H."/>
            <person name="Blanchet N."/>
            <person name="Boniface M.C."/>
            <person name="Brunel D."/>
            <person name="Catrice O."/>
            <person name="Chaidir N."/>
            <person name="Claudel C."/>
            <person name="Donnadieu C."/>
            <person name="Faraut T."/>
            <person name="Fievet G."/>
            <person name="Helmstetter N."/>
            <person name="King M."/>
            <person name="Knapp S.J."/>
            <person name="Lai Z."/>
            <person name="Le Paslier M.C."/>
            <person name="Lippi Y."/>
            <person name="Lorenzon L."/>
            <person name="Mandel J.R."/>
            <person name="Marage G."/>
            <person name="Marchand G."/>
            <person name="Marquand E."/>
            <person name="Bret-Mestries E."/>
            <person name="Morien E."/>
            <person name="Nambeesan S."/>
            <person name="Nguyen T."/>
            <person name="Pegot-Espagnet P."/>
            <person name="Pouilly N."/>
            <person name="Raftis F."/>
            <person name="Sallet E."/>
            <person name="Schiex T."/>
            <person name="Thomas J."/>
            <person name="Vandecasteele C."/>
            <person name="Vares D."/>
            <person name="Vear F."/>
            <person name="Vautrin S."/>
            <person name="Crespi M."/>
            <person name="Mangin B."/>
            <person name="Burke J.M."/>
            <person name="Salse J."/>
            <person name="Munos S."/>
            <person name="Vincourt P."/>
            <person name="Rieseberg L.H."/>
            <person name="Langlade N.B."/>
        </authorList>
    </citation>
    <scope>NUCLEOTIDE SEQUENCE [LARGE SCALE GENOMIC DNA]</scope>
    <source>
        <strain evidence="9">cv. SF193</strain>
        <tissue evidence="7">Leaves</tissue>
    </source>
</reference>
<keyword evidence="2" id="KW-0342">GTP-binding</keyword>
<dbReference type="PROSITE" id="PS51718">
    <property type="entry name" value="G_DYNAMIN_2"/>
    <property type="match status" value="1"/>
</dbReference>
<organism evidence="8 9">
    <name type="scientific">Helianthus annuus</name>
    <name type="common">Common sunflower</name>
    <dbReference type="NCBI Taxonomy" id="4232"/>
    <lineage>
        <taxon>Eukaryota</taxon>
        <taxon>Viridiplantae</taxon>
        <taxon>Streptophyta</taxon>
        <taxon>Embryophyta</taxon>
        <taxon>Tracheophyta</taxon>
        <taxon>Spermatophyta</taxon>
        <taxon>Magnoliopsida</taxon>
        <taxon>eudicotyledons</taxon>
        <taxon>Gunneridae</taxon>
        <taxon>Pentapetalae</taxon>
        <taxon>asterids</taxon>
        <taxon>campanulids</taxon>
        <taxon>Asterales</taxon>
        <taxon>Asteraceae</taxon>
        <taxon>Asteroideae</taxon>
        <taxon>Heliantheae alliance</taxon>
        <taxon>Heliantheae</taxon>
        <taxon>Helianthus</taxon>
    </lineage>
</organism>
<dbReference type="Gene3D" id="3.40.50.300">
    <property type="entry name" value="P-loop containing nucleotide triphosphate hydrolases"/>
    <property type="match status" value="1"/>
</dbReference>
<gene>
    <name evidence="8" type="primary">DRP4C</name>
    <name evidence="8" type="ORF">HannXRQ_Chr03g0077421</name>
    <name evidence="7" type="ORF">HanXRQr2_Chr03g0117191</name>
</gene>
<dbReference type="PROSITE" id="PS51388">
    <property type="entry name" value="GED"/>
    <property type="match status" value="1"/>
</dbReference>
<evidence type="ECO:0000256" key="3">
    <source>
        <dbReference type="ARBA" id="ARBA00023175"/>
    </source>
</evidence>
<dbReference type="Pfam" id="PF01031">
    <property type="entry name" value="Dynamin_M"/>
    <property type="match status" value="1"/>
</dbReference>
<dbReference type="SMART" id="SM00053">
    <property type="entry name" value="DYNc"/>
    <property type="match status" value="1"/>
</dbReference>
<evidence type="ECO:0000313" key="7">
    <source>
        <dbReference type="EMBL" id="KAF5814969.1"/>
    </source>
</evidence>
<dbReference type="InterPro" id="IPR003130">
    <property type="entry name" value="GED"/>
</dbReference>
<feature type="region of interest" description="Disordered" evidence="4">
    <location>
        <begin position="1"/>
        <end position="21"/>
    </location>
</feature>
<dbReference type="EMBL" id="CM007892">
    <property type="protein sequence ID" value="OTG31595.1"/>
    <property type="molecule type" value="Genomic_DNA"/>
</dbReference>
<reference evidence="8" key="2">
    <citation type="submission" date="2017-02" db="EMBL/GenBank/DDBJ databases">
        <title>Sunflower complete genome.</title>
        <authorList>
            <person name="Langlade N."/>
            <person name="Munos S."/>
        </authorList>
    </citation>
    <scope>NUCLEOTIDE SEQUENCE [LARGE SCALE GENOMIC DNA]</scope>
    <source>
        <tissue evidence="8">Leaves</tissue>
    </source>
</reference>
<dbReference type="PANTHER" id="PTHR11566:SF186">
    <property type="entry name" value="DYNAMIN CENTRAL DOMAIN, GTPASE EFFECTOR DOMAIN-CONTAINING PROTEIN-RELATED"/>
    <property type="match status" value="1"/>
</dbReference>
<dbReference type="InParanoid" id="A0A251V7Q8"/>
<proteinExistence type="predicted"/>
<dbReference type="InterPro" id="IPR000375">
    <property type="entry name" value="Dynamin_stalk"/>
</dbReference>
<dbReference type="Gramene" id="mRNA:HanXRQr2_Chr03g0117191">
    <property type="protein sequence ID" value="mRNA:HanXRQr2_Chr03g0117191"/>
    <property type="gene ID" value="HanXRQr2_Chr03g0117191"/>
</dbReference>
<accession>A0A251V7Q8</accession>
<feature type="domain" description="GED" evidence="5">
    <location>
        <begin position="570"/>
        <end position="662"/>
    </location>
</feature>
<dbReference type="InterPro" id="IPR022812">
    <property type="entry name" value="Dynamin"/>
</dbReference>
<dbReference type="FunCoup" id="A0A251V7Q8">
    <property type="interactions" value="106"/>
</dbReference>
<evidence type="ECO:0000256" key="1">
    <source>
        <dbReference type="ARBA" id="ARBA00022741"/>
    </source>
</evidence>
<feature type="domain" description="Dynamin-type G" evidence="6">
    <location>
        <begin position="56"/>
        <end position="318"/>
    </location>
</feature>
<keyword evidence="3" id="KW-0505">Motor protein</keyword>
<evidence type="ECO:0000259" key="5">
    <source>
        <dbReference type="PROSITE" id="PS51388"/>
    </source>
</evidence>
<dbReference type="EMBL" id="MNCJ02000318">
    <property type="protein sequence ID" value="KAF5814969.1"/>
    <property type="molecule type" value="Genomic_DNA"/>
</dbReference>
<dbReference type="OMA" id="EFHKWSA"/>
<dbReference type="InterPro" id="IPR020850">
    <property type="entry name" value="GED_dom"/>
</dbReference>
<dbReference type="GO" id="GO:0005737">
    <property type="term" value="C:cytoplasm"/>
    <property type="evidence" value="ECO:0000318"/>
    <property type="project" value="GO_Central"/>
</dbReference>
<evidence type="ECO:0000259" key="6">
    <source>
        <dbReference type="PROSITE" id="PS51718"/>
    </source>
</evidence>
<reference evidence="7" key="3">
    <citation type="submission" date="2020-06" db="EMBL/GenBank/DDBJ databases">
        <title>Helianthus annuus Genome sequencing and assembly Release 2.</title>
        <authorList>
            <person name="Gouzy J."/>
            <person name="Langlade N."/>
            <person name="Munos S."/>
        </authorList>
    </citation>
    <scope>NUCLEOTIDE SEQUENCE</scope>
    <source>
        <tissue evidence="7">Leaves</tissue>
    </source>
</reference>
<name>A0A251V7Q8_HELAN</name>
<dbReference type="AlphaFoldDB" id="A0A251V7Q8"/>
<dbReference type="SUPFAM" id="SSF52540">
    <property type="entry name" value="P-loop containing nucleoside triphosphate hydrolases"/>
    <property type="match status" value="1"/>
</dbReference>
<dbReference type="Pfam" id="PF02212">
    <property type="entry name" value="GED"/>
    <property type="match status" value="1"/>
</dbReference>
<dbReference type="Gene3D" id="1.20.120.1240">
    <property type="entry name" value="Dynamin, middle domain"/>
    <property type="match status" value="1"/>
</dbReference>
<dbReference type="Pfam" id="PF00350">
    <property type="entry name" value="Dynamin_N"/>
    <property type="match status" value="1"/>
</dbReference>
<keyword evidence="1" id="KW-0547">Nucleotide-binding</keyword>
<dbReference type="PANTHER" id="PTHR11566">
    <property type="entry name" value="DYNAMIN"/>
    <property type="match status" value="1"/>
</dbReference>
<dbReference type="InterPro" id="IPR045063">
    <property type="entry name" value="Dynamin_N"/>
</dbReference>
<dbReference type="InterPro" id="IPR030381">
    <property type="entry name" value="G_DYNAMIN_dom"/>
</dbReference>
<dbReference type="InterPro" id="IPR001401">
    <property type="entry name" value="Dynamin_GTPase"/>
</dbReference>
<sequence length="666" mass="75482">MTKNEHTNTYNGEEIYPSIDDDNQDFPPLVVSYNDKIRPILDAVDKLRRLNVTQEGIPLPTIVVVGDQSSGKSSVLESLAGISLPRGQDICTRVPLIMRLQHHTDPVPEFLLEYQKKSIKIDEESQISDAINKATVEIAGNSKGISNVPLTLVVKKEGVPDLTMIDLPGITRVPIGDQPENIYEQISGMIMEYIKPEESIILNVLSASVDFTTCESICMSRRVDSTGQRTLAVVTKCDRSPDGLLEKVTTNDVNIGLGYICVRNRINEETYEEARNQEATLFETHPLLSKIDKSMVGIPVLAHRLVQIQSVIISKCLPEIIKNINDRLNASVLDLNKLPRNLTSVPDAMVTFIQIVGSLKETLQKILIQGEFDEYENDNEMHCDARLAEMVDKLSKDLQSSVNFSENFLVEEMQVLEEANGIRLPNFLPRSVFLCLLKRKVNAISDLPVGFVNKVWDYLEIVYARVLIDRCGNYPQLLPSIKKATQYAMAKLKAMFVERVVEMIEMEKMTDYTCDPDFITSYNKLMSYHAQFSMNLSQSYMTSYSINVEGYGSIDIGHLREVPENTRNQAFDLKMRMAAYWKIVLKRMVDCLALELRYFMQKMVDKEMEMEIVNEVMVHGGGIEKMLDEPPYIAKKRERLQSSISLLKESKEIIEQVMDGIAVTSY</sequence>
<dbReference type="Proteomes" id="UP000215914">
    <property type="component" value="Chromosome 3"/>
</dbReference>
<dbReference type="GO" id="GO:0008017">
    <property type="term" value="F:microtubule binding"/>
    <property type="evidence" value="ECO:0000318"/>
    <property type="project" value="GO_Central"/>
</dbReference>
<protein>
    <submittedName>
        <fullName evidence="7">Dynamin central domain, GTPase effector domain, Dynamin superfamily</fullName>
    </submittedName>
    <submittedName>
        <fullName evidence="8">Putative dynamin related protein 4C</fullName>
    </submittedName>
</protein>
<dbReference type="FunFam" id="3.40.50.300:FF:001237">
    <property type="entry name" value="Dynamin-related protein 4C"/>
    <property type="match status" value="1"/>
</dbReference>
<evidence type="ECO:0000256" key="2">
    <source>
        <dbReference type="ARBA" id="ARBA00023134"/>
    </source>
</evidence>
<dbReference type="SMART" id="SM00302">
    <property type="entry name" value="GED"/>
    <property type="match status" value="1"/>
</dbReference>
<evidence type="ECO:0000256" key="4">
    <source>
        <dbReference type="SAM" id="MobiDB-lite"/>
    </source>
</evidence>
<dbReference type="GO" id="GO:0003924">
    <property type="term" value="F:GTPase activity"/>
    <property type="evidence" value="ECO:0000318"/>
    <property type="project" value="GO_Central"/>
</dbReference>
<dbReference type="GO" id="GO:0005874">
    <property type="term" value="C:microtubule"/>
    <property type="evidence" value="ECO:0000318"/>
    <property type="project" value="GO_Central"/>
</dbReference>
<dbReference type="PRINTS" id="PR00195">
    <property type="entry name" value="DYNAMIN"/>
</dbReference>
<dbReference type="CDD" id="cd08771">
    <property type="entry name" value="DLP_1"/>
    <property type="match status" value="1"/>
</dbReference>